<dbReference type="PANTHER" id="PTHR48081:SF3">
    <property type="entry name" value="ALPHA_BETA HYDROLASE FOLD-3 DOMAIN-CONTAINING PROTEIN"/>
    <property type="match status" value="1"/>
</dbReference>
<sequence>MSGNLEPRSIVYKTVGELEISLDIYLPPSAQSVPVLLWFHGGGLLQGHRSGVAPHLKRSVEKYKHAVISADYRLAPQATIDQIFEDVRDCVQFIQSTDGLSKHVGEEVLDTRKLAVSGSSAGGYLAFLAGLYCEPKPSVILPIYPITDPLGYFFTNSQPMPLFKPPGKVDTSKKVTKEELGPYLVKNAEAIANSAQKSSRSNFYYYMLDQANLAELLGFRTGKSAYSEPKNDRWRIAKSIQSHGLPPTYVVHGDVDRAVGIEQADEVVGVMVGLGLTVQYDRLQGADHLFDLDSGVGLDQMYKFMHKHIAGSKL</sequence>
<dbReference type="OrthoDB" id="19653at2759"/>
<dbReference type="Pfam" id="PF20434">
    <property type="entry name" value="BD-FAE"/>
    <property type="match status" value="1"/>
</dbReference>
<proteinExistence type="predicted"/>
<organism evidence="3 4">
    <name type="scientific">Peltaster fructicola</name>
    <dbReference type="NCBI Taxonomy" id="286661"/>
    <lineage>
        <taxon>Eukaryota</taxon>
        <taxon>Fungi</taxon>
        <taxon>Dikarya</taxon>
        <taxon>Ascomycota</taxon>
        <taxon>Pezizomycotina</taxon>
        <taxon>Dothideomycetes</taxon>
        <taxon>Dothideomycetes incertae sedis</taxon>
        <taxon>Peltaster</taxon>
    </lineage>
</organism>
<evidence type="ECO:0000256" key="1">
    <source>
        <dbReference type="ARBA" id="ARBA00022801"/>
    </source>
</evidence>
<accession>A0A6H0XY29</accession>
<gene>
    <name evidence="3" type="ORF">AMS68_005015</name>
</gene>
<dbReference type="InterPro" id="IPR050300">
    <property type="entry name" value="GDXG_lipolytic_enzyme"/>
</dbReference>
<feature type="domain" description="BD-FAE-like" evidence="2">
    <location>
        <begin position="22"/>
        <end position="132"/>
    </location>
</feature>
<reference evidence="3 4" key="1">
    <citation type="journal article" date="2016" name="Sci. Rep.">
        <title>Peltaster fructicola genome reveals evolution from an invasive phytopathogen to an ectophytic parasite.</title>
        <authorList>
            <person name="Xu C."/>
            <person name="Chen H."/>
            <person name="Gleason M.L."/>
            <person name="Xu J.R."/>
            <person name="Liu H."/>
            <person name="Zhang R."/>
            <person name="Sun G."/>
        </authorList>
    </citation>
    <scope>NUCLEOTIDE SEQUENCE [LARGE SCALE GENOMIC DNA]</scope>
    <source>
        <strain evidence="3 4">LNHT1506</strain>
    </source>
</reference>
<dbReference type="GO" id="GO:0016787">
    <property type="term" value="F:hydrolase activity"/>
    <property type="evidence" value="ECO:0007669"/>
    <property type="project" value="UniProtKB-KW"/>
</dbReference>
<dbReference type="PANTHER" id="PTHR48081">
    <property type="entry name" value="AB HYDROLASE SUPERFAMILY PROTEIN C4A8.06C"/>
    <property type="match status" value="1"/>
</dbReference>
<keyword evidence="1" id="KW-0378">Hydrolase</keyword>
<dbReference type="InterPro" id="IPR029058">
    <property type="entry name" value="AB_hydrolase_fold"/>
</dbReference>
<evidence type="ECO:0000313" key="3">
    <source>
        <dbReference type="EMBL" id="QIW99497.1"/>
    </source>
</evidence>
<dbReference type="InterPro" id="IPR049492">
    <property type="entry name" value="BD-FAE-like_dom"/>
</dbReference>
<dbReference type="Proteomes" id="UP000503462">
    <property type="component" value="Chromosome 3"/>
</dbReference>
<dbReference type="AlphaFoldDB" id="A0A6H0XY29"/>
<name>A0A6H0XY29_9PEZI</name>
<dbReference type="Gene3D" id="3.40.50.1820">
    <property type="entry name" value="alpha/beta hydrolase"/>
    <property type="match status" value="1"/>
</dbReference>
<evidence type="ECO:0000259" key="2">
    <source>
        <dbReference type="Pfam" id="PF20434"/>
    </source>
</evidence>
<protein>
    <recommendedName>
        <fullName evidence="2">BD-FAE-like domain-containing protein</fullName>
    </recommendedName>
</protein>
<keyword evidence="4" id="KW-1185">Reference proteome</keyword>
<evidence type="ECO:0000313" key="4">
    <source>
        <dbReference type="Proteomes" id="UP000503462"/>
    </source>
</evidence>
<dbReference type="EMBL" id="CP051141">
    <property type="protein sequence ID" value="QIW99497.1"/>
    <property type="molecule type" value="Genomic_DNA"/>
</dbReference>
<dbReference type="SUPFAM" id="SSF53474">
    <property type="entry name" value="alpha/beta-Hydrolases"/>
    <property type="match status" value="1"/>
</dbReference>